<dbReference type="RefSeq" id="WP_111544833.1">
    <property type="nucleotide sequence ID" value="NZ_MZXV01000032.1"/>
</dbReference>
<reference evidence="3" key="1">
    <citation type="submission" date="2017-03" db="EMBL/GenBank/DDBJ databases">
        <authorList>
            <person name="Safronova V.I."/>
            <person name="Sazanova A.L."/>
            <person name="Chirak E.R."/>
        </authorList>
    </citation>
    <scope>NUCLEOTIDE SEQUENCE [LARGE SCALE GENOMIC DNA]</scope>
    <source>
        <strain evidence="3">Ach-343</strain>
    </source>
</reference>
<dbReference type="Pfam" id="PF13274">
    <property type="entry name" value="SocA_Panacea"/>
    <property type="match status" value="1"/>
</dbReference>
<dbReference type="InterPro" id="IPR025272">
    <property type="entry name" value="SocA_Panacea"/>
</dbReference>
<sequence length="181" mass="21044">MTDRAYDKSRLKSLIHYVIWAAGARPNFGATKLYKIAWFADARRFVLSGQSITGAPYIREKHGPIPRHGMAIREELVKDGAIQQWQDRQRDFSNWKFKALVPPNVNAFTSEEKSVIDYWIKHIDEDHTAASISEQSHNYGWEIARMGEVIPFHSLLAERVREPNDEELEWAKQAVKRIRLL</sequence>
<dbReference type="EMBL" id="MZXV01000032">
    <property type="protein sequence ID" value="PZV37480.1"/>
    <property type="molecule type" value="Genomic_DNA"/>
</dbReference>
<feature type="domain" description="Antitoxin SocA-like Panacea" evidence="1">
    <location>
        <begin position="33"/>
        <end position="141"/>
    </location>
</feature>
<evidence type="ECO:0000313" key="2">
    <source>
        <dbReference type="EMBL" id="PZV37480.1"/>
    </source>
</evidence>
<dbReference type="OrthoDB" id="7107865at2"/>
<organism evidence="2 3">
    <name type="scientific">Mesorhizobium kowhaii</name>
    <dbReference type="NCBI Taxonomy" id="1300272"/>
    <lineage>
        <taxon>Bacteria</taxon>
        <taxon>Pseudomonadati</taxon>
        <taxon>Pseudomonadota</taxon>
        <taxon>Alphaproteobacteria</taxon>
        <taxon>Hyphomicrobiales</taxon>
        <taxon>Phyllobacteriaceae</taxon>
        <taxon>Mesorhizobium</taxon>
    </lineage>
</organism>
<name>A0A2W7C2X3_9HYPH</name>
<dbReference type="Proteomes" id="UP000248616">
    <property type="component" value="Unassembled WGS sequence"/>
</dbReference>
<protein>
    <recommendedName>
        <fullName evidence="1">Antitoxin SocA-like Panacea domain-containing protein</fullName>
    </recommendedName>
</protein>
<evidence type="ECO:0000313" key="3">
    <source>
        <dbReference type="Proteomes" id="UP000248616"/>
    </source>
</evidence>
<gene>
    <name evidence="2" type="ORF">B5V02_14365</name>
</gene>
<dbReference type="AlphaFoldDB" id="A0A2W7C2X3"/>
<accession>A0A2W7C2X3</accession>
<comment type="caution">
    <text evidence="2">The sequence shown here is derived from an EMBL/GenBank/DDBJ whole genome shotgun (WGS) entry which is preliminary data.</text>
</comment>
<evidence type="ECO:0000259" key="1">
    <source>
        <dbReference type="Pfam" id="PF13274"/>
    </source>
</evidence>
<keyword evidence="3" id="KW-1185">Reference proteome</keyword>
<proteinExistence type="predicted"/>